<dbReference type="Gene3D" id="3.40.50.360">
    <property type="match status" value="1"/>
</dbReference>
<evidence type="ECO:0000256" key="3">
    <source>
        <dbReference type="ARBA" id="ARBA00023014"/>
    </source>
</evidence>
<gene>
    <name evidence="6" type="ORF">H9763_06020</name>
</gene>
<evidence type="ECO:0000313" key="6">
    <source>
        <dbReference type="EMBL" id="HJB91010.1"/>
    </source>
</evidence>
<dbReference type="NCBIfam" id="NF038196">
    <property type="entry name" value="ferrodoxin_EFR1"/>
    <property type="match status" value="1"/>
</dbReference>
<dbReference type="EMBL" id="DWXE01000021">
    <property type="protein sequence ID" value="HJB91010.1"/>
    <property type="molecule type" value="Genomic_DNA"/>
</dbReference>
<dbReference type="InterPro" id="IPR047964">
    <property type="entry name" value="EFR1-like"/>
</dbReference>
<feature type="domain" description="Flavodoxin-like" evidence="4">
    <location>
        <begin position="6"/>
        <end position="155"/>
    </location>
</feature>
<dbReference type="Pfam" id="PF12800">
    <property type="entry name" value="Fer4_4"/>
    <property type="match status" value="1"/>
</dbReference>
<keyword evidence="1" id="KW-0479">Metal-binding</keyword>
<dbReference type="PROSITE" id="PS00198">
    <property type="entry name" value="4FE4S_FER_1"/>
    <property type="match status" value="2"/>
</dbReference>
<organism evidence="6 7">
    <name type="scientific">Candidatus Eisenbergiella merdigallinarum</name>
    <dbReference type="NCBI Taxonomy" id="2838552"/>
    <lineage>
        <taxon>Bacteria</taxon>
        <taxon>Bacillati</taxon>
        <taxon>Bacillota</taxon>
        <taxon>Clostridia</taxon>
        <taxon>Lachnospirales</taxon>
        <taxon>Lachnospiraceae</taxon>
        <taxon>Eisenbergiella</taxon>
    </lineage>
</organism>
<dbReference type="SUPFAM" id="SSF52218">
    <property type="entry name" value="Flavoproteins"/>
    <property type="match status" value="1"/>
</dbReference>
<dbReference type="Gene3D" id="3.30.70.20">
    <property type="match status" value="1"/>
</dbReference>
<reference evidence="6" key="1">
    <citation type="journal article" date="2021" name="PeerJ">
        <title>Extensive microbial diversity within the chicken gut microbiome revealed by metagenomics and culture.</title>
        <authorList>
            <person name="Gilroy R."/>
            <person name="Ravi A."/>
            <person name="Getino M."/>
            <person name="Pursley I."/>
            <person name="Horton D.L."/>
            <person name="Alikhan N.F."/>
            <person name="Baker D."/>
            <person name="Gharbi K."/>
            <person name="Hall N."/>
            <person name="Watson M."/>
            <person name="Adriaenssens E.M."/>
            <person name="Foster-Nyarko E."/>
            <person name="Jarju S."/>
            <person name="Secka A."/>
            <person name="Antonio M."/>
            <person name="Oren A."/>
            <person name="Chaudhuri R.R."/>
            <person name="La Ragione R."/>
            <person name="Hildebrand F."/>
            <person name="Pallen M.J."/>
        </authorList>
    </citation>
    <scope>NUCLEOTIDE SEQUENCE</scope>
    <source>
        <strain evidence="6">USAMLcec3-2134</strain>
    </source>
</reference>
<evidence type="ECO:0000259" key="4">
    <source>
        <dbReference type="PROSITE" id="PS50902"/>
    </source>
</evidence>
<dbReference type="GO" id="GO:0010181">
    <property type="term" value="F:FMN binding"/>
    <property type="evidence" value="ECO:0007669"/>
    <property type="project" value="InterPro"/>
</dbReference>
<dbReference type="SUPFAM" id="SSF54862">
    <property type="entry name" value="4Fe-4S ferredoxins"/>
    <property type="match status" value="1"/>
</dbReference>
<feature type="domain" description="4Fe-4S ferredoxin-type" evidence="5">
    <location>
        <begin position="192"/>
        <end position="221"/>
    </location>
</feature>
<dbReference type="Proteomes" id="UP000886883">
    <property type="component" value="Unassembled WGS sequence"/>
</dbReference>
<proteinExistence type="predicted"/>
<dbReference type="GO" id="GO:0051536">
    <property type="term" value="F:iron-sulfur cluster binding"/>
    <property type="evidence" value="ECO:0007669"/>
    <property type="project" value="UniProtKB-KW"/>
</dbReference>
<dbReference type="InterPro" id="IPR017896">
    <property type="entry name" value="4Fe4S_Fe-S-bd"/>
</dbReference>
<dbReference type="InterPro" id="IPR029039">
    <property type="entry name" value="Flavoprotein-like_sf"/>
</dbReference>
<dbReference type="PANTHER" id="PTHR43122">
    <property type="entry name" value="FERREDOXIN SUBUNIT OF PYRUVATE:FLAVODOXIN OXIDOREDUCTASE-RELATED"/>
    <property type="match status" value="1"/>
</dbReference>
<reference evidence="6" key="2">
    <citation type="submission" date="2021-04" db="EMBL/GenBank/DDBJ databases">
        <authorList>
            <person name="Gilroy R."/>
        </authorList>
    </citation>
    <scope>NUCLEOTIDE SEQUENCE</scope>
    <source>
        <strain evidence="6">USAMLcec3-2134</strain>
    </source>
</reference>
<dbReference type="PANTHER" id="PTHR43122:SF1">
    <property type="entry name" value="IRON-SULFUR-BINDING PROTEIN"/>
    <property type="match status" value="1"/>
</dbReference>
<dbReference type="PROSITE" id="PS51379">
    <property type="entry name" value="4FE4S_FER_2"/>
    <property type="match status" value="2"/>
</dbReference>
<protein>
    <submittedName>
        <fullName evidence="6">EFR1 family ferrodoxin</fullName>
    </submittedName>
</protein>
<dbReference type="PROSITE" id="PS50902">
    <property type="entry name" value="FLAVODOXIN_LIKE"/>
    <property type="match status" value="1"/>
</dbReference>
<evidence type="ECO:0000259" key="5">
    <source>
        <dbReference type="PROSITE" id="PS51379"/>
    </source>
</evidence>
<dbReference type="InterPro" id="IPR008254">
    <property type="entry name" value="Flavodoxin/NO_synth"/>
</dbReference>
<dbReference type="InterPro" id="IPR017900">
    <property type="entry name" value="4Fe4S_Fe_S_CS"/>
</dbReference>
<dbReference type="GO" id="GO:0046872">
    <property type="term" value="F:metal ion binding"/>
    <property type="evidence" value="ECO:0007669"/>
    <property type="project" value="UniProtKB-KW"/>
</dbReference>
<evidence type="ECO:0000313" key="7">
    <source>
        <dbReference type="Proteomes" id="UP000886883"/>
    </source>
</evidence>
<dbReference type="Pfam" id="PF00037">
    <property type="entry name" value="Fer4"/>
    <property type="match status" value="1"/>
</dbReference>
<feature type="domain" description="4Fe-4S ferredoxin-type" evidence="5">
    <location>
        <begin position="227"/>
        <end position="247"/>
    </location>
</feature>
<sequence>MNVKRVCALYFSPTGGTERIARLVAENLAEKLNLKWKFFDITKPENRRKDYHFREDELVVMASPVYAGRLPNKLMPEYKARIFGEGTPAVPICVFGNRSPDESLRELMILMEDNGFRIVGAAAFAGRHAFSDQVGAGRPDESDLDEMEGFVNKVVHKLTESRTMFLETDHSELGAYYTPLKEDGTPAKFLKARPHTDADKCIRCGLCAEECPLGSIDAETMETVGLCIKCQACVRRCPVHARYFEDADFLSHVAMLEKNYKRRAENIVIV</sequence>
<comment type="caution">
    <text evidence="6">The sequence shown here is derived from an EMBL/GenBank/DDBJ whole genome shotgun (WGS) entry which is preliminary data.</text>
</comment>
<dbReference type="AlphaFoldDB" id="A0A9D2SCJ3"/>
<name>A0A9D2SCJ3_9FIRM</name>
<evidence type="ECO:0000256" key="1">
    <source>
        <dbReference type="ARBA" id="ARBA00022723"/>
    </source>
</evidence>
<keyword evidence="2" id="KW-0408">Iron</keyword>
<keyword evidence="3" id="KW-0411">Iron-sulfur</keyword>
<accession>A0A9D2SCJ3</accession>
<evidence type="ECO:0000256" key="2">
    <source>
        <dbReference type="ARBA" id="ARBA00023004"/>
    </source>
</evidence>
<dbReference type="GO" id="GO:0016651">
    <property type="term" value="F:oxidoreductase activity, acting on NAD(P)H"/>
    <property type="evidence" value="ECO:0007669"/>
    <property type="project" value="UniProtKB-ARBA"/>
</dbReference>